<dbReference type="OMA" id="VLPCANI"/>
<dbReference type="InterPro" id="IPR000626">
    <property type="entry name" value="Ubiquitin-like_dom"/>
</dbReference>
<evidence type="ECO:0000313" key="2">
    <source>
        <dbReference type="Ensembl" id="ENSVKKP00000012098.1"/>
    </source>
</evidence>
<sequence length="157" mass="17828">MALHLNVKFLTGKLHSLDILASRTVWDFKVQVGHQAGVSPYQLKLACQSRAHVDLRDGTQLSEYGLQSGDTILLIVKQEESITIFVRNPKGGSRSYQVLPSDLVDHFKARVQEQEQIRTEQFYLNYEGRTLENGHRLSDYTIAPHGTIYLNLYLRGG</sequence>
<dbReference type="InterPro" id="IPR029071">
    <property type="entry name" value="Ubiquitin-like_domsf"/>
</dbReference>
<proteinExistence type="predicted"/>
<dbReference type="Pfam" id="PF00240">
    <property type="entry name" value="ubiquitin"/>
    <property type="match status" value="2"/>
</dbReference>
<accession>A0A8D2JEZ8</accession>
<protein>
    <recommendedName>
        <fullName evidence="1">Ubiquitin-like domain-containing protein</fullName>
    </recommendedName>
</protein>
<reference evidence="2" key="2">
    <citation type="submission" date="2025-09" db="UniProtKB">
        <authorList>
            <consortium name="Ensembl"/>
        </authorList>
    </citation>
    <scope>IDENTIFICATION</scope>
</reference>
<evidence type="ECO:0000313" key="3">
    <source>
        <dbReference type="Proteomes" id="UP000694545"/>
    </source>
</evidence>
<feature type="domain" description="Ubiquitin-like" evidence="1">
    <location>
        <begin position="82"/>
        <end position="157"/>
    </location>
</feature>
<dbReference type="PRINTS" id="PR00348">
    <property type="entry name" value="UBIQUITIN"/>
</dbReference>
<dbReference type="PANTHER" id="PTHR10666">
    <property type="entry name" value="UBIQUITIN"/>
    <property type="match status" value="1"/>
</dbReference>
<reference evidence="2" key="1">
    <citation type="submission" date="2025-08" db="UniProtKB">
        <authorList>
            <consortium name="Ensembl"/>
        </authorList>
    </citation>
    <scope>IDENTIFICATION</scope>
</reference>
<organism evidence="2 3">
    <name type="scientific">Varanus komodoensis</name>
    <name type="common">Komodo dragon</name>
    <dbReference type="NCBI Taxonomy" id="61221"/>
    <lineage>
        <taxon>Eukaryota</taxon>
        <taxon>Metazoa</taxon>
        <taxon>Chordata</taxon>
        <taxon>Craniata</taxon>
        <taxon>Vertebrata</taxon>
        <taxon>Euteleostomi</taxon>
        <taxon>Lepidosauria</taxon>
        <taxon>Squamata</taxon>
        <taxon>Bifurcata</taxon>
        <taxon>Unidentata</taxon>
        <taxon>Episquamata</taxon>
        <taxon>Toxicofera</taxon>
        <taxon>Anguimorpha</taxon>
        <taxon>Paleoanguimorpha</taxon>
        <taxon>Varanoidea</taxon>
        <taxon>Varanidae</taxon>
        <taxon>Varanus</taxon>
    </lineage>
</organism>
<feature type="domain" description="Ubiquitin-like" evidence="1">
    <location>
        <begin position="3"/>
        <end position="81"/>
    </location>
</feature>
<dbReference type="PROSITE" id="PS50053">
    <property type="entry name" value="UBIQUITIN_2"/>
    <property type="match status" value="2"/>
</dbReference>
<dbReference type="SMART" id="SM00213">
    <property type="entry name" value="UBQ"/>
    <property type="match status" value="2"/>
</dbReference>
<dbReference type="Ensembl" id="ENSVKKT00000012385.1">
    <property type="protein sequence ID" value="ENSVKKP00000012098.1"/>
    <property type="gene ID" value="ENSVKKG00000008409.1"/>
</dbReference>
<keyword evidence="3" id="KW-1185">Reference proteome</keyword>
<dbReference type="InterPro" id="IPR050158">
    <property type="entry name" value="Ubiquitin_ubiquitin-like"/>
</dbReference>
<dbReference type="InterPro" id="IPR019956">
    <property type="entry name" value="Ubiquitin_dom"/>
</dbReference>
<dbReference type="Gene3D" id="3.10.20.90">
    <property type="entry name" value="Phosphatidylinositol 3-kinase Catalytic Subunit, Chain A, domain 1"/>
    <property type="match status" value="2"/>
</dbReference>
<evidence type="ECO:0000259" key="1">
    <source>
        <dbReference type="PROSITE" id="PS50053"/>
    </source>
</evidence>
<dbReference type="Proteomes" id="UP000694545">
    <property type="component" value="Unplaced"/>
</dbReference>
<dbReference type="AlphaFoldDB" id="A0A8D2JEZ8"/>
<name>A0A8D2JEZ8_VARKO</name>
<dbReference type="SUPFAM" id="SSF54236">
    <property type="entry name" value="Ubiquitin-like"/>
    <property type="match status" value="2"/>
</dbReference>